<reference evidence="6 7" key="1">
    <citation type="submission" date="2020-10" db="EMBL/GenBank/DDBJ databases">
        <title>Whole genome sequence of oil-degrading bacteria Rhodococcus pyridinivorans strain 5Ap.</title>
        <authorList>
            <person name="Akhremchuk A.E."/>
            <person name="Valentovich L.N."/>
            <person name="Charniauskaya M.I."/>
            <person name="Bukliarevich H.A."/>
            <person name="Titok M.A."/>
        </authorList>
    </citation>
    <scope>NUCLEOTIDE SEQUENCE [LARGE SCALE GENOMIC DNA]</scope>
    <source>
        <strain evidence="6 7">5Ap</strain>
    </source>
</reference>
<dbReference type="GO" id="GO:0006310">
    <property type="term" value="P:DNA recombination"/>
    <property type="evidence" value="ECO:0007669"/>
    <property type="project" value="UniProtKB-KW"/>
</dbReference>
<sequence length="374" mass="41184">MATVKSYATKKGTRYKVRYMKPDGSQGSKSGFTNVESARDWASRIEVRKADGEYVDPRDGRTLVAEIAPTWLAAKKSRLKPSAYVGLDSAWRTHVEPRWGNTPIASIEISDVEEWIADMLEEVRDPNDPDIIVKKPSSATTVIRAHAVLAGILDRAVRDRKIVTNKARKIENLPRKRPKRKIFLTHEQVAAMADAAGDKAPLVLVLAYCGLRWGEAIGLRVSDLDLLRRRIIVSRNAVEVGAQVIVGTTKSSKGRSIPIPRFLVDDLAQLCEGKDRHELVFPGTDGGFMRRPRQRSWFRTAAKATGIPELTPHDLRHTAASLAVSAGAHVKAVQRMLGHASAAMTLDVYSDLFDGDLDLVADALDRARRGALSA</sequence>
<evidence type="ECO:0000313" key="6">
    <source>
        <dbReference type="EMBL" id="QOV97203.1"/>
    </source>
</evidence>
<keyword evidence="4" id="KW-0233">DNA recombination</keyword>
<dbReference type="InterPro" id="IPR050090">
    <property type="entry name" value="Tyrosine_recombinase_XerCD"/>
</dbReference>
<evidence type="ECO:0000256" key="4">
    <source>
        <dbReference type="ARBA" id="ARBA00023172"/>
    </source>
</evidence>
<evidence type="ECO:0000256" key="1">
    <source>
        <dbReference type="ARBA" id="ARBA00008857"/>
    </source>
</evidence>
<dbReference type="GO" id="GO:0003677">
    <property type="term" value="F:DNA binding"/>
    <property type="evidence" value="ECO:0007669"/>
    <property type="project" value="UniProtKB-KW"/>
</dbReference>
<dbReference type="InterPro" id="IPR010998">
    <property type="entry name" value="Integrase_recombinase_N"/>
</dbReference>
<dbReference type="SUPFAM" id="SSF56349">
    <property type="entry name" value="DNA breaking-rejoining enzymes"/>
    <property type="match status" value="1"/>
</dbReference>
<evidence type="ECO:0000313" key="7">
    <source>
        <dbReference type="Proteomes" id="UP000593818"/>
    </source>
</evidence>
<protein>
    <submittedName>
        <fullName evidence="6">Site-specific integrase</fullName>
    </submittedName>
</protein>
<dbReference type="PROSITE" id="PS51898">
    <property type="entry name" value="TYR_RECOMBINASE"/>
    <property type="match status" value="1"/>
</dbReference>
<dbReference type="AlphaFoldDB" id="A0A7M2XIG5"/>
<evidence type="ECO:0000259" key="5">
    <source>
        <dbReference type="PROSITE" id="PS51898"/>
    </source>
</evidence>
<dbReference type="RefSeq" id="WP_193902250.1">
    <property type="nucleotide sequence ID" value="NZ_CP063450.1"/>
</dbReference>
<proteinExistence type="inferred from homology"/>
<name>A0A7M2XIG5_9NOCA</name>
<feature type="domain" description="Tyr recombinase" evidence="5">
    <location>
        <begin position="179"/>
        <end position="362"/>
    </location>
</feature>
<accession>A0A7M2XIG5</accession>
<dbReference type="Gene3D" id="1.10.150.130">
    <property type="match status" value="1"/>
</dbReference>
<keyword evidence="7" id="KW-1185">Reference proteome</keyword>
<dbReference type="Pfam" id="PF00589">
    <property type="entry name" value="Phage_integrase"/>
    <property type="match status" value="1"/>
</dbReference>
<dbReference type="CDD" id="cd01189">
    <property type="entry name" value="INT_ICEBs1_C_like"/>
    <property type="match status" value="1"/>
</dbReference>
<dbReference type="PANTHER" id="PTHR30349:SF64">
    <property type="entry name" value="PROPHAGE INTEGRASE INTD-RELATED"/>
    <property type="match status" value="1"/>
</dbReference>
<dbReference type="PANTHER" id="PTHR30349">
    <property type="entry name" value="PHAGE INTEGRASE-RELATED"/>
    <property type="match status" value="1"/>
</dbReference>
<dbReference type="Pfam" id="PF14659">
    <property type="entry name" value="Phage_int_SAM_3"/>
    <property type="match status" value="1"/>
</dbReference>
<dbReference type="Gene3D" id="1.10.443.10">
    <property type="entry name" value="Intergrase catalytic core"/>
    <property type="match status" value="1"/>
</dbReference>
<dbReference type="InterPro" id="IPR002104">
    <property type="entry name" value="Integrase_catalytic"/>
</dbReference>
<organism evidence="6 7">
    <name type="scientific">Rhodococcus pyridinivorans</name>
    <dbReference type="NCBI Taxonomy" id="103816"/>
    <lineage>
        <taxon>Bacteria</taxon>
        <taxon>Bacillati</taxon>
        <taxon>Actinomycetota</taxon>
        <taxon>Actinomycetes</taxon>
        <taxon>Mycobacteriales</taxon>
        <taxon>Nocardiaceae</taxon>
        <taxon>Rhodococcus</taxon>
    </lineage>
</organism>
<dbReference type="InterPro" id="IPR011010">
    <property type="entry name" value="DNA_brk_join_enz"/>
</dbReference>
<dbReference type="InterPro" id="IPR004107">
    <property type="entry name" value="Integrase_SAM-like_N"/>
</dbReference>
<evidence type="ECO:0000256" key="3">
    <source>
        <dbReference type="ARBA" id="ARBA00023125"/>
    </source>
</evidence>
<dbReference type="EMBL" id="CP063450">
    <property type="protein sequence ID" value="QOV97203.1"/>
    <property type="molecule type" value="Genomic_DNA"/>
</dbReference>
<dbReference type="InterPro" id="IPR013762">
    <property type="entry name" value="Integrase-like_cat_sf"/>
</dbReference>
<dbReference type="GO" id="GO:0015074">
    <property type="term" value="P:DNA integration"/>
    <property type="evidence" value="ECO:0007669"/>
    <property type="project" value="UniProtKB-KW"/>
</dbReference>
<evidence type="ECO:0000256" key="2">
    <source>
        <dbReference type="ARBA" id="ARBA00022908"/>
    </source>
</evidence>
<keyword evidence="2" id="KW-0229">DNA integration</keyword>
<dbReference type="Proteomes" id="UP000593818">
    <property type="component" value="Chromosome"/>
</dbReference>
<gene>
    <name evidence="6" type="ORF">INP59_14600</name>
</gene>
<comment type="similarity">
    <text evidence="1">Belongs to the 'phage' integrase family.</text>
</comment>
<keyword evidence="3" id="KW-0238">DNA-binding</keyword>